<evidence type="ECO:0000259" key="1">
    <source>
        <dbReference type="Pfam" id="PF00535"/>
    </source>
</evidence>
<dbReference type="InterPro" id="IPR029044">
    <property type="entry name" value="Nucleotide-diphossugar_trans"/>
</dbReference>
<proteinExistence type="predicted"/>
<reference evidence="2 3" key="1">
    <citation type="submission" date="2018-07" db="EMBL/GenBank/DDBJ databases">
        <title>Venubactetium sediminum gen. nov., sp. nov., isolated from a marine solar saltern.</title>
        <authorList>
            <person name="Wang S."/>
        </authorList>
    </citation>
    <scope>NUCLEOTIDE SEQUENCE [LARGE SCALE GENOMIC DNA]</scope>
    <source>
        <strain evidence="2 3">WD2A32</strain>
    </source>
</reference>
<name>A0A369TH86_9PROT</name>
<dbReference type="EMBL" id="QPMH01000006">
    <property type="protein sequence ID" value="RDD62276.1"/>
    <property type="molecule type" value="Genomic_DNA"/>
</dbReference>
<dbReference type="Gene3D" id="3.90.550.10">
    <property type="entry name" value="Spore Coat Polysaccharide Biosynthesis Protein SpsA, Chain A"/>
    <property type="match status" value="1"/>
</dbReference>
<dbReference type="Pfam" id="PF00535">
    <property type="entry name" value="Glycos_transf_2"/>
    <property type="match status" value="1"/>
</dbReference>
<accession>A0A369TH86</accession>
<dbReference type="InterPro" id="IPR001173">
    <property type="entry name" value="Glyco_trans_2-like"/>
</dbReference>
<dbReference type="AlphaFoldDB" id="A0A369TH86"/>
<keyword evidence="3" id="KW-1185">Reference proteome</keyword>
<evidence type="ECO:0000313" key="3">
    <source>
        <dbReference type="Proteomes" id="UP000253941"/>
    </source>
</evidence>
<dbReference type="InterPro" id="IPR050834">
    <property type="entry name" value="Glycosyltransf_2"/>
</dbReference>
<dbReference type="PANTHER" id="PTHR43685:SF2">
    <property type="entry name" value="GLYCOSYLTRANSFERASE 2-LIKE DOMAIN-CONTAINING PROTEIN"/>
    <property type="match status" value="1"/>
</dbReference>
<gene>
    <name evidence="2" type="ORF">DRB17_08575</name>
</gene>
<dbReference type="PANTHER" id="PTHR43685">
    <property type="entry name" value="GLYCOSYLTRANSFERASE"/>
    <property type="match status" value="1"/>
</dbReference>
<protein>
    <submittedName>
        <fullName evidence="2">Glycosyltransferase family 2 protein</fullName>
    </submittedName>
</protein>
<sequence>MRIMPRVSIGLPVYNGANYLREALDAILSQTYEDFELIISDNASTDATAEICRELAACDSRIRYIRHEMNSGAAPNFNFVFHEARGEFFKWAAHDDLIAPEFIETCVAALDADTSAVLAFPMVHRIDETGRMTEPYQHPLKFDSRSAGDRFSQLVQFHRFACYEIFGLIRTGALKETALIGSYSNGDGVLLAHLGLMGRFALVPKPLFFPRRHPDQSQRYIRDKRQYDEWFDRTNAAKRRLPYWRMIREYEKAVRAERMGAFDKLSCYTALARQTALIWRKLGGDVKRAALDGPRGSGWRMWAARN</sequence>
<evidence type="ECO:0000313" key="2">
    <source>
        <dbReference type="EMBL" id="RDD62276.1"/>
    </source>
</evidence>
<dbReference type="CDD" id="cd00761">
    <property type="entry name" value="Glyco_tranf_GTA_type"/>
    <property type="match status" value="1"/>
</dbReference>
<dbReference type="Proteomes" id="UP000253941">
    <property type="component" value="Unassembled WGS sequence"/>
</dbReference>
<comment type="caution">
    <text evidence="2">The sequence shown here is derived from an EMBL/GenBank/DDBJ whole genome shotgun (WGS) entry which is preliminary data.</text>
</comment>
<keyword evidence="2" id="KW-0808">Transferase</keyword>
<dbReference type="SUPFAM" id="SSF53448">
    <property type="entry name" value="Nucleotide-diphospho-sugar transferases"/>
    <property type="match status" value="1"/>
</dbReference>
<organism evidence="2 3">
    <name type="scientific">Ferruginivarius sediminum</name>
    <dbReference type="NCBI Taxonomy" id="2661937"/>
    <lineage>
        <taxon>Bacteria</taxon>
        <taxon>Pseudomonadati</taxon>
        <taxon>Pseudomonadota</taxon>
        <taxon>Alphaproteobacteria</taxon>
        <taxon>Rhodospirillales</taxon>
        <taxon>Rhodospirillaceae</taxon>
        <taxon>Ferruginivarius</taxon>
    </lineage>
</organism>
<feature type="domain" description="Glycosyltransferase 2-like" evidence="1">
    <location>
        <begin position="8"/>
        <end position="174"/>
    </location>
</feature>
<dbReference type="GO" id="GO:0016740">
    <property type="term" value="F:transferase activity"/>
    <property type="evidence" value="ECO:0007669"/>
    <property type="project" value="UniProtKB-KW"/>
</dbReference>